<dbReference type="AlphaFoldDB" id="A0A9P4JSY8"/>
<evidence type="ECO:0000256" key="1">
    <source>
        <dbReference type="ARBA" id="ARBA00001657"/>
    </source>
</evidence>
<sequence>MPFKPARYDFPTDPVAHPSAIVSGEKYRFTLLTDGLLRYEWAEDGKFEERASTFAIRRKLAVPDFSVWDRGQGLEIVTKRFHLIYNKEKFSSEGFAVQLKGKITTRWTYGQYVSNLGGTTRTLDGADGRAYLDYRGVLSIDGLAVVDDSKTMLFTQDGWIAPRRSGDRVDGYLFLYGRDYRDAMRAFYAVSGSQPLLPRWALGNWWSRYHPFSRKEYLDLMDHFDADDVPMSVAVLDMDWHLVNIPPGYGSGWTGYTWNKELFPNPPKFLKELNERNLQVTLNVHPADGIRAFEEQYKKVAEYLGYDPKTKQNIPFDCTDRDFMDAYFDIVHHEHEEEGVNFWWVDWQQGNKSRIEGIDPLWVLNHFHFLDNGRDHQRALILSRFGGPGSQRYQIGFSGDTVMTWASLEFQPEFTVTASNIGYGWWSHDIGGHMHGYRDDELTARWVQLGCFSPILRLHSSNNIFNTREPWTYNAEAKSVMEDFMRLRHRLIPYLYTMNARSASGDEPLVQPMYWDYPEVEEAYKFKNQFVFGSQLLVAPITRPRDTATHLGSVKAWLPDKRYVDIFTGVVYDGDRELQFHRPLTGYPVLASEGAIIPLDAAHRPLNGGPNPTALEILLIIGKDGHFELIEDNGKGTLVGDGDFQMIEEDGTESGLDNVKFVYTPISYKQETGVLKIGPTSPEDSVVPKKRDWKVRLLTYTPKEGVQIKAHISFPTTSNKKPKIITLSTTVVDNGTLITVPSFPPESQCIIELGTKGPQLDSLDPSKKIWPILYAANMDYDKKEAIWYTVVANQPVGTRVSRLQNMGLQKELLDAILELMLADSRYAAESLNDDNNERV</sequence>
<proteinExistence type="inferred from homology"/>
<keyword evidence="4" id="KW-0378">Hydrolase</keyword>
<evidence type="ECO:0000256" key="3">
    <source>
        <dbReference type="ARBA" id="ARBA00012741"/>
    </source>
</evidence>
<dbReference type="Pfam" id="PF21365">
    <property type="entry name" value="Glyco_hydro_31_3rd"/>
    <property type="match status" value="1"/>
</dbReference>
<dbReference type="Gene3D" id="3.20.20.80">
    <property type="entry name" value="Glycosidases"/>
    <property type="match status" value="1"/>
</dbReference>
<feature type="domain" description="Glycosyl hydrolase family 31 C-terminal" evidence="6">
    <location>
        <begin position="507"/>
        <end position="597"/>
    </location>
</feature>
<evidence type="ECO:0000259" key="5">
    <source>
        <dbReference type="Pfam" id="PF01055"/>
    </source>
</evidence>
<dbReference type="InterPro" id="IPR017853">
    <property type="entry name" value="GH"/>
</dbReference>
<evidence type="ECO:0000259" key="6">
    <source>
        <dbReference type="Pfam" id="PF21365"/>
    </source>
</evidence>
<protein>
    <recommendedName>
        <fullName evidence="3">alpha-glucosidase</fullName>
        <ecNumber evidence="3">3.2.1.20</ecNumber>
    </recommendedName>
</protein>
<evidence type="ECO:0000256" key="4">
    <source>
        <dbReference type="RuleBase" id="RU361185"/>
    </source>
</evidence>
<name>A0A9P4JSY8_9PLEO</name>
<dbReference type="SUPFAM" id="SSF51011">
    <property type="entry name" value="Glycosyl hydrolase domain"/>
    <property type="match status" value="1"/>
</dbReference>
<dbReference type="EMBL" id="ML993861">
    <property type="protein sequence ID" value="KAF2205173.1"/>
    <property type="molecule type" value="Genomic_DNA"/>
</dbReference>
<comment type="similarity">
    <text evidence="2 4">Belongs to the glycosyl hydrolase 31 family.</text>
</comment>
<dbReference type="InterPro" id="IPR048395">
    <property type="entry name" value="Glyco_hydro_31_C"/>
</dbReference>
<dbReference type="GO" id="GO:0006491">
    <property type="term" value="P:N-glycan processing"/>
    <property type="evidence" value="ECO:0007669"/>
    <property type="project" value="TreeGrafter"/>
</dbReference>
<evidence type="ECO:0000313" key="7">
    <source>
        <dbReference type="EMBL" id="KAF2205173.1"/>
    </source>
</evidence>
<reference evidence="7" key="1">
    <citation type="journal article" date="2020" name="Stud. Mycol.">
        <title>101 Dothideomycetes genomes: a test case for predicting lifestyles and emergence of pathogens.</title>
        <authorList>
            <person name="Haridas S."/>
            <person name="Albert R."/>
            <person name="Binder M."/>
            <person name="Bloem J."/>
            <person name="Labutti K."/>
            <person name="Salamov A."/>
            <person name="Andreopoulos B."/>
            <person name="Baker S."/>
            <person name="Barry K."/>
            <person name="Bills G."/>
            <person name="Bluhm B."/>
            <person name="Cannon C."/>
            <person name="Castanera R."/>
            <person name="Culley D."/>
            <person name="Daum C."/>
            <person name="Ezra D."/>
            <person name="Gonzalez J."/>
            <person name="Henrissat B."/>
            <person name="Kuo A."/>
            <person name="Liang C."/>
            <person name="Lipzen A."/>
            <person name="Lutzoni F."/>
            <person name="Magnuson J."/>
            <person name="Mondo S."/>
            <person name="Nolan M."/>
            <person name="Ohm R."/>
            <person name="Pangilinan J."/>
            <person name="Park H.-J."/>
            <person name="Ramirez L."/>
            <person name="Alfaro M."/>
            <person name="Sun H."/>
            <person name="Tritt A."/>
            <person name="Yoshinaga Y."/>
            <person name="Zwiers L.-H."/>
            <person name="Turgeon B."/>
            <person name="Goodwin S."/>
            <person name="Spatafora J."/>
            <person name="Crous P."/>
            <person name="Grigoriev I."/>
        </authorList>
    </citation>
    <scope>NUCLEOTIDE SEQUENCE</scope>
    <source>
        <strain evidence="7">ATCC 74209</strain>
    </source>
</reference>
<dbReference type="Gene3D" id="2.60.40.1180">
    <property type="entry name" value="Golgi alpha-mannosidase II"/>
    <property type="match status" value="2"/>
</dbReference>
<dbReference type="CDD" id="cd06595">
    <property type="entry name" value="GH31_u1"/>
    <property type="match status" value="1"/>
</dbReference>
<evidence type="ECO:0000313" key="8">
    <source>
        <dbReference type="Proteomes" id="UP000799536"/>
    </source>
</evidence>
<dbReference type="InterPro" id="IPR013780">
    <property type="entry name" value="Glyco_hydro_b"/>
</dbReference>
<evidence type="ECO:0000256" key="2">
    <source>
        <dbReference type="ARBA" id="ARBA00007806"/>
    </source>
</evidence>
<keyword evidence="8" id="KW-1185">Reference proteome</keyword>
<dbReference type="InterPro" id="IPR000322">
    <property type="entry name" value="Glyco_hydro_31_TIM"/>
</dbReference>
<feature type="domain" description="Glycoside hydrolase family 31 TIM barrel" evidence="5">
    <location>
        <begin position="195"/>
        <end position="498"/>
    </location>
</feature>
<organism evidence="7 8">
    <name type="scientific">Delitschia confertaspora ATCC 74209</name>
    <dbReference type="NCBI Taxonomy" id="1513339"/>
    <lineage>
        <taxon>Eukaryota</taxon>
        <taxon>Fungi</taxon>
        <taxon>Dikarya</taxon>
        <taxon>Ascomycota</taxon>
        <taxon>Pezizomycotina</taxon>
        <taxon>Dothideomycetes</taxon>
        <taxon>Pleosporomycetidae</taxon>
        <taxon>Pleosporales</taxon>
        <taxon>Delitschiaceae</taxon>
        <taxon>Delitschia</taxon>
    </lineage>
</organism>
<dbReference type="SUPFAM" id="SSF51445">
    <property type="entry name" value="(Trans)glycosidases"/>
    <property type="match status" value="1"/>
</dbReference>
<dbReference type="GO" id="GO:0005975">
    <property type="term" value="P:carbohydrate metabolic process"/>
    <property type="evidence" value="ECO:0007669"/>
    <property type="project" value="InterPro"/>
</dbReference>
<comment type="catalytic activity">
    <reaction evidence="1">
        <text>Hydrolysis of terminal, non-reducing (1-&gt;4)-linked alpha-D-glucose residues with release of alpha-D-glucose.</text>
        <dbReference type="EC" id="3.2.1.20"/>
    </reaction>
</comment>
<dbReference type="EC" id="3.2.1.20" evidence="3"/>
<keyword evidence="4" id="KW-0326">Glycosidase</keyword>
<dbReference type="GO" id="GO:0004558">
    <property type="term" value="F:alpha-1,4-glucosidase activity"/>
    <property type="evidence" value="ECO:0007669"/>
    <property type="project" value="UniProtKB-EC"/>
</dbReference>
<gene>
    <name evidence="7" type="ORF">GQ43DRAFT_437292</name>
</gene>
<dbReference type="PANTHER" id="PTHR22762:SF89">
    <property type="entry name" value="ALPHA-XYLOSIDASE"/>
    <property type="match status" value="1"/>
</dbReference>
<dbReference type="PANTHER" id="PTHR22762">
    <property type="entry name" value="ALPHA-GLUCOSIDASE"/>
    <property type="match status" value="1"/>
</dbReference>
<dbReference type="Pfam" id="PF01055">
    <property type="entry name" value="Glyco_hydro_31_2nd"/>
    <property type="match status" value="1"/>
</dbReference>
<accession>A0A9P4JSY8</accession>
<dbReference type="OrthoDB" id="1334205at2759"/>
<comment type="caution">
    <text evidence="7">The sequence shown here is derived from an EMBL/GenBank/DDBJ whole genome shotgun (WGS) entry which is preliminary data.</text>
</comment>
<dbReference type="Proteomes" id="UP000799536">
    <property type="component" value="Unassembled WGS sequence"/>
</dbReference>